<keyword evidence="2" id="KW-0732">Signal</keyword>
<protein>
    <recommendedName>
        <fullName evidence="5">DUF4142 domain-containing protein</fullName>
    </recommendedName>
</protein>
<reference key="2">
    <citation type="submission" date="2011-04" db="EMBL/GenBank/DDBJ databases">
        <title>Complete sequence of chromosome of Haliscomenobacter hydrossis DSM 1100.</title>
        <authorList>
            <consortium name="US DOE Joint Genome Institute (JGI-PGF)"/>
            <person name="Lucas S."/>
            <person name="Han J."/>
            <person name="Lapidus A."/>
            <person name="Bruce D."/>
            <person name="Goodwin L."/>
            <person name="Pitluck S."/>
            <person name="Peters L."/>
            <person name="Kyrpides N."/>
            <person name="Mavromatis K."/>
            <person name="Ivanova N."/>
            <person name="Ovchinnikova G."/>
            <person name="Pagani I."/>
            <person name="Daligault H."/>
            <person name="Detter J.C."/>
            <person name="Han C."/>
            <person name="Land M."/>
            <person name="Hauser L."/>
            <person name="Markowitz V."/>
            <person name="Cheng J.-F."/>
            <person name="Hugenholtz P."/>
            <person name="Woyke T."/>
            <person name="Wu D."/>
            <person name="Verbarg S."/>
            <person name="Frueling A."/>
            <person name="Brambilla E."/>
            <person name="Klenk H.-P."/>
            <person name="Eisen J.A."/>
        </authorList>
    </citation>
    <scope>NUCLEOTIDE SEQUENCE</scope>
    <source>
        <strain>DSM 1100</strain>
    </source>
</reference>
<dbReference type="EMBL" id="CP002691">
    <property type="protein sequence ID" value="AEE53565.1"/>
    <property type="molecule type" value="Genomic_DNA"/>
</dbReference>
<feature type="chain" id="PRO_5003312239" description="DUF4142 domain-containing protein" evidence="2">
    <location>
        <begin position="21"/>
        <end position="367"/>
    </location>
</feature>
<feature type="compositionally biased region" description="Low complexity" evidence="1">
    <location>
        <begin position="260"/>
        <end position="294"/>
    </location>
</feature>
<sequence>MKTHLCILISTLALVNSLSAQPNKKLAPALGKFLNTEFMVKFHDLKLEAESAATNLIAKEQKIKADDFSNVRTAYNQTAQRANKILEGIKQDFLDPKKLKSIESMPDMYSDGLKLRLLELQDFYSSHFQQTLADATADQVDGSPLLFIITELINLSRGLTAYFTQMQRESRIYSEDYLNQHMVKPHRWRYWNEVQAGEGNSDHYTDYIQYHDIQINPNSTAIPSPDLNNWNNNLNNGTNNNWNSTNNNSWNSTNNNSWNNTNNTNNAGYDPNATWNSTNNTNNTTNGTTTDPFNANVPPGQLSGVGDTTTMPPLDSLGNANDPFKYDGSAPKGKAPIVPNKQPVKNQAGAVPPKAKETVPMPKKNQN</sequence>
<dbReference type="KEGG" id="hhy:Halhy_5742"/>
<name>F4KWW5_HALH1</name>
<gene>
    <name evidence="3" type="ordered locus">Halhy_5742</name>
</gene>
<dbReference type="RefSeq" id="WP_013768094.1">
    <property type="nucleotide sequence ID" value="NC_015510.1"/>
</dbReference>
<dbReference type="HOGENOM" id="CLU_753912_0_0_10"/>
<dbReference type="OrthoDB" id="9881510at2"/>
<organism evidence="3 4">
    <name type="scientific">Haliscomenobacter hydrossis (strain ATCC 27775 / DSM 1100 / LMG 10767 / O)</name>
    <dbReference type="NCBI Taxonomy" id="760192"/>
    <lineage>
        <taxon>Bacteria</taxon>
        <taxon>Pseudomonadati</taxon>
        <taxon>Bacteroidota</taxon>
        <taxon>Saprospiria</taxon>
        <taxon>Saprospirales</taxon>
        <taxon>Haliscomenobacteraceae</taxon>
        <taxon>Haliscomenobacter</taxon>
    </lineage>
</organism>
<feature type="region of interest" description="Disordered" evidence="1">
    <location>
        <begin position="260"/>
        <end position="367"/>
    </location>
</feature>
<evidence type="ECO:0000313" key="4">
    <source>
        <dbReference type="Proteomes" id="UP000008461"/>
    </source>
</evidence>
<evidence type="ECO:0000313" key="3">
    <source>
        <dbReference type="EMBL" id="AEE53565.1"/>
    </source>
</evidence>
<keyword evidence="4" id="KW-1185">Reference proteome</keyword>
<evidence type="ECO:0000256" key="2">
    <source>
        <dbReference type="SAM" id="SignalP"/>
    </source>
</evidence>
<proteinExistence type="predicted"/>
<evidence type="ECO:0008006" key="5">
    <source>
        <dbReference type="Google" id="ProtNLM"/>
    </source>
</evidence>
<dbReference type="Proteomes" id="UP000008461">
    <property type="component" value="Chromosome"/>
</dbReference>
<accession>F4KWW5</accession>
<feature type="signal peptide" evidence="2">
    <location>
        <begin position="1"/>
        <end position="20"/>
    </location>
</feature>
<dbReference type="AlphaFoldDB" id="F4KWW5"/>
<dbReference type="STRING" id="760192.Halhy_5742"/>
<reference evidence="3 4" key="1">
    <citation type="journal article" date="2011" name="Stand. Genomic Sci.">
        <title>Complete genome sequence of Haliscomenobacter hydrossis type strain (O).</title>
        <authorList>
            <consortium name="US DOE Joint Genome Institute (JGI-PGF)"/>
            <person name="Daligault H."/>
            <person name="Lapidus A."/>
            <person name="Zeytun A."/>
            <person name="Nolan M."/>
            <person name="Lucas S."/>
            <person name="Del Rio T.G."/>
            <person name="Tice H."/>
            <person name="Cheng J.F."/>
            <person name="Tapia R."/>
            <person name="Han C."/>
            <person name="Goodwin L."/>
            <person name="Pitluck S."/>
            <person name="Liolios K."/>
            <person name="Pagani I."/>
            <person name="Ivanova N."/>
            <person name="Huntemann M."/>
            <person name="Mavromatis K."/>
            <person name="Mikhailova N."/>
            <person name="Pati A."/>
            <person name="Chen A."/>
            <person name="Palaniappan K."/>
            <person name="Land M."/>
            <person name="Hauser L."/>
            <person name="Brambilla E.M."/>
            <person name="Rohde M."/>
            <person name="Verbarg S."/>
            <person name="Goker M."/>
            <person name="Bristow J."/>
            <person name="Eisen J.A."/>
            <person name="Markowitz V."/>
            <person name="Hugenholtz P."/>
            <person name="Kyrpides N.C."/>
            <person name="Klenk H.P."/>
            <person name="Woyke T."/>
        </authorList>
    </citation>
    <scope>NUCLEOTIDE SEQUENCE [LARGE SCALE GENOMIC DNA]</scope>
    <source>
        <strain evidence="4">ATCC 27775 / DSM 1100 / LMG 10767 / O</strain>
    </source>
</reference>
<evidence type="ECO:0000256" key="1">
    <source>
        <dbReference type="SAM" id="MobiDB-lite"/>
    </source>
</evidence>